<reference evidence="3 4" key="1">
    <citation type="submission" date="2024-02" db="EMBL/GenBank/DDBJ databases">
        <authorList>
            <person name="Chen Y."/>
            <person name="Shah S."/>
            <person name="Dougan E. K."/>
            <person name="Thang M."/>
            <person name="Chan C."/>
        </authorList>
    </citation>
    <scope>NUCLEOTIDE SEQUENCE [LARGE SCALE GENOMIC DNA]</scope>
</reference>
<dbReference type="Proteomes" id="UP001642464">
    <property type="component" value="Unassembled WGS sequence"/>
</dbReference>
<sequence length="893" mass="97203">MSTPAAEGQQVEIMREIDDQVKEFLEASKEQSLSQCSTHEGKTEKSEALTLLEDDVAPPPVESPTVPKSKRAKTGPPSSTALVQHHDAEMDASERASVKSTGTKANNQNLGQKKQSKANCRYCKGCDLWYCPVNMASKSSMCHRCKHCMDNISRAAAAEGQKDWAKELRGDPFRLQAVLKKYRQMVGTEAGNRTKLPKGTLFQSLQQVSAKSRILFDTELEMMSEDTFMQHSATDAGGRLSKSAAKAQWALWEQQIKSGDAPEDLIYDTKKGFLRIACSTRDTVHMQNELERSKTLQTREKEQKNISSDELMRKKKELAQGHDQIFGDDCDDFNDPSLTMSLVRSAGSSGQSFHGRSQDVNLSELITEGASASSLVIPGAEEVPSAEEEGPKKPDPKPKGRGWDKATQITAKVRAEQGSLLELECALNQRLADVEKVKKELQNKSSECQAEVAMELCTVEKRRSFLKLVLDKTEEGINKLSAEIQKVTDSAADGNAEEEAGCDSQSRSGQIQKAPPCASFARLCTLKSLENMVEELYGAESASELRDLVKARATARKPITELCAASKTAVVELRKAITAFQQRALKRTSGGGNERVKKSAKTSGGLGSYLLDGGFEQAASFACHSSGTVKEDPLKVLGGLLHEPLLVTFNDSQKQMFETSCFKAATDIFIGAFAGKVKKEDLANAQKPLDQRVKARAAAKLSDEACHDVEEVLRACFLRHAINSVKDLSPGLCDLAHFGIQGGSIMSGAEQEQLASVRYLLKGNRTLVCAPASDILLLMQKSGVAKKGCNLSSMWKFFMDMNDSMVQTLLSLGGKLYAVTQGPGDLLYIPSGFVFAERVGTQSDCLGVVLRGLVTPEHDSAAKSRLESVKNIVTDSGDVSGLSGMDKLLSFYQ</sequence>
<accession>A0ABP0IG26</accession>
<gene>
    <name evidence="3" type="ORF">SCF082_LOCUS6960</name>
</gene>
<dbReference type="EMBL" id="CAXAMM010003869">
    <property type="protein sequence ID" value="CAK9001519.1"/>
    <property type="molecule type" value="Genomic_DNA"/>
</dbReference>
<feature type="coiled-coil region" evidence="1">
    <location>
        <begin position="431"/>
        <end position="490"/>
    </location>
</feature>
<name>A0ABP0IG26_9DINO</name>
<feature type="region of interest" description="Disordered" evidence="2">
    <location>
        <begin position="490"/>
        <end position="511"/>
    </location>
</feature>
<keyword evidence="1" id="KW-0175">Coiled coil</keyword>
<feature type="compositionally biased region" description="Basic and acidic residues" evidence="2">
    <location>
        <begin position="84"/>
        <end position="97"/>
    </location>
</feature>
<comment type="caution">
    <text evidence="3">The sequence shown here is derived from an EMBL/GenBank/DDBJ whole genome shotgun (WGS) entry which is preliminary data.</text>
</comment>
<feature type="region of interest" description="Disordered" evidence="2">
    <location>
        <begin position="28"/>
        <end position="111"/>
    </location>
</feature>
<protein>
    <recommendedName>
        <fullName evidence="5">JmjC domain-containing protein</fullName>
    </recommendedName>
</protein>
<organism evidence="3 4">
    <name type="scientific">Durusdinium trenchii</name>
    <dbReference type="NCBI Taxonomy" id="1381693"/>
    <lineage>
        <taxon>Eukaryota</taxon>
        <taxon>Sar</taxon>
        <taxon>Alveolata</taxon>
        <taxon>Dinophyceae</taxon>
        <taxon>Suessiales</taxon>
        <taxon>Symbiodiniaceae</taxon>
        <taxon>Durusdinium</taxon>
    </lineage>
</organism>
<evidence type="ECO:0000256" key="1">
    <source>
        <dbReference type="SAM" id="Coils"/>
    </source>
</evidence>
<keyword evidence="4" id="KW-1185">Reference proteome</keyword>
<proteinExistence type="predicted"/>
<feature type="region of interest" description="Disordered" evidence="2">
    <location>
        <begin position="375"/>
        <end position="404"/>
    </location>
</feature>
<feature type="compositionally biased region" description="Polar residues" evidence="2">
    <location>
        <begin position="98"/>
        <end position="111"/>
    </location>
</feature>
<feature type="compositionally biased region" description="Basic and acidic residues" evidence="2">
    <location>
        <begin position="389"/>
        <end position="404"/>
    </location>
</feature>
<evidence type="ECO:0000313" key="4">
    <source>
        <dbReference type="Proteomes" id="UP001642464"/>
    </source>
</evidence>
<evidence type="ECO:0000256" key="2">
    <source>
        <dbReference type="SAM" id="MobiDB-lite"/>
    </source>
</evidence>
<evidence type="ECO:0008006" key="5">
    <source>
        <dbReference type="Google" id="ProtNLM"/>
    </source>
</evidence>
<evidence type="ECO:0000313" key="3">
    <source>
        <dbReference type="EMBL" id="CAK9001519.1"/>
    </source>
</evidence>